<protein>
    <recommendedName>
        <fullName evidence="4">Ecp2 effector protein domain-containing protein</fullName>
    </recommendedName>
</protein>
<reference evidence="2 3" key="1">
    <citation type="submission" date="2023-08" db="EMBL/GenBank/DDBJ databases">
        <title>Black Yeasts Isolated from many extreme environments.</title>
        <authorList>
            <person name="Coleine C."/>
            <person name="Stajich J.E."/>
            <person name="Selbmann L."/>
        </authorList>
    </citation>
    <scope>NUCLEOTIDE SEQUENCE [LARGE SCALE GENOMIC DNA]</scope>
    <source>
        <strain evidence="2 3">CCFEE 5935</strain>
    </source>
</reference>
<proteinExistence type="predicted"/>
<dbReference type="RefSeq" id="XP_064654906.1">
    <property type="nucleotide sequence ID" value="XM_064807090.1"/>
</dbReference>
<keyword evidence="1" id="KW-0732">Signal</keyword>
<dbReference type="EMBL" id="JAVRRT010000019">
    <property type="protein sequence ID" value="KAK5164658.1"/>
    <property type="molecule type" value="Genomic_DNA"/>
</dbReference>
<dbReference type="GeneID" id="89931194"/>
<feature type="chain" id="PRO_5043384510" description="Ecp2 effector protein domain-containing protein" evidence="1">
    <location>
        <begin position="24"/>
        <end position="174"/>
    </location>
</feature>
<comment type="caution">
    <text evidence="2">The sequence shown here is derived from an EMBL/GenBank/DDBJ whole genome shotgun (WGS) entry which is preliminary data.</text>
</comment>
<feature type="signal peptide" evidence="1">
    <location>
        <begin position="1"/>
        <end position="23"/>
    </location>
</feature>
<evidence type="ECO:0000256" key="1">
    <source>
        <dbReference type="SAM" id="SignalP"/>
    </source>
</evidence>
<evidence type="ECO:0000313" key="2">
    <source>
        <dbReference type="EMBL" id="KAK5164658.1"/>
    </source>
</evidence>
<organism evidence="2 3">
    <name type="scientific">Saxophila tyrrhenica</name>
    <dbReference type="NCBI Taxonomy" id="1690608"/>
    <lineage>
        <taxon>Eukaryota</taxon>
        <taxon>Fungi</taxon>
        <taxon>Dikarya</taxon>
        <taxon>Ascomycota</taxon>
        <taxon>Pezizomycotina</taxon>
        <taxon>Dothideomycetes</taxon>
        <taxon>Dothideomycetidae</taxon>
        <taxon>Mycosphaerellales</taxon>
        <taxon>Extremaceae</taxon>
        <taxon>Saxophila</taxon>
    </lineage>
</organism>
<dbReference type="AlphaFoldDB" id="A0AAV9P1K0"/>
<evidence type="ECO:0008006" key="4">
    <source>
        <dbReference type="Google" id="ProtNLM"/>
    </source>
</evidence>
<keyword evidence="3" id="KW-1185">Reference proteome</keyword>
<dbReference type="Proteomes" id="UP001337655">
    <property type="component" value="Unassembled WGS sequence"/>
</dbReference>
<gene>
    <name evidence="2" type="ORF">LTR77_009864</name>
</gene>
<accession>A0AAV9P1K0</accession>
<sequence>MVAFSKTALTAALMAVLSSTVTARPALPVISPRGHIPFFDFHILFDRYNETTCQGEGFNVKEHVPDVIEADGECYRWPDDERAHVAYAFSYAWHGPDWWPGNKPTDFGDCTILSYADNFCGVETSQLSHYVKIKQLIDRRTGRNSGNDEPLPGSTGSSQIYKAQLRGVRLRGDA</sequence>
<name>A0AAV9P1K0_9PEZI</name>
<evidence type="ECO:0000313" key="3">
    <source>
        <dbReference type="Proteomes" id="UP001337655"/>
    </source>
</evidence>